<dbReference type="Pfam" id="PF12146">
    <property type="entry name" value="Hydrolase_4"/>
    <property type="match status" value="1"/>
</dbReference>
<dbReference type="GO" id="GO:0016787">
    <property type="term" value="F:hydrolase activity"/>
    <property type="evidence" value="ECO:0007669"/>
    <property type="project" value="UniProtKB-KW"/>
</dbReference>
<keyword evidence="3" id="KW-1185">Reference proteome</keyword>
<proteinExistence type="predicted"/>
<dbReference type="KEGG" id="bgok:Pr1d_43880"/>
<evidence type="ECO:0000313" key="2">
    <source>
        <dbReference type="EMBL" id="QEG37048.1"/>
    </source>
</evidence>
<dbReference type="PANTHER" id="PTHR12277:SF81">
    <property type="entry name" value="PROTEIN ABHD13"/>
    <property type="match status" value="1"/>
</dbReference>
<dbReference type="PANTHER" id="PTHR12277">
    <property type="entry name" value="ALPHA/BETA HYDROLASE DOMAIN-CONTAINING PROTEIN"/>
    <property type="match status" value="1"/>
</dbReference>
<evidence type="ECO:0000259" key="1">
    <source>
        <dbReference type="Pfam" id="PF12146"/>
    </source>
</evidence>
<dbReference type="EMBL" id="CP042913">
    <property type="protein sequence ID" value="QEG37048.1"/>
    <property type="molecule type" value="Genomic_DNA"/>
</dbReference>
<feature type="domain" description="Serine aminopeptidase S33" evidence="1">
    <location>
        <begin position="50"/>
        <end position="151"/>
    </location>
</feature>
<dbReference type="SUPFAM" id="SSF53474">
    <property type="entry name" value="alpha/beta-Hydrolases"/>
    <property type="match status" value="1"/>
</dbReference>
<dbReference type="AlphaFoldDB" id="A0A5B9QDL4"/>
<sequence>MLSILERLLVFPAPPVNEDDWDVPDLPFEDIYFHAQDGTRLHGWFVPHPEPKAVVLYCHGNGEYVAQLANRLRVLRERIGVTVFAWDYRGYGHSEGQPHETNVVADARVAHMWLAERTGLKPSDIVLIGRSLGGAVAVELAAEYQVRGLALDRTFASLVDAAAHNYPWLPVRWLMKNRFSSLERIQHYHGPLLQTHGTADHIVPFEMGKQLFDAAPGKNKRFIEVPDGDHSGPLPDYCYEALVEFIDSLEPVGNAYR</sequence>
<evidence type="ECO:0000313" key="3">
    <source>
        <dbReference type="Proteomes" id="UP000323917"/>
    </source>
</evidence>
<protein>
    <submittedName>
        <fullName evidence="2">Alpha/beta hydrolase family protein</fullName>
    </submittedName>
</protein>
<reference evidence="2 3" key="1">
    <citation type="submission" date="2019-08" db="EMBL/GenBank/DDBJ databases">
        <title>Deep-cultivation of Planctomycetes and their phenomic and genomic characterization uncovers novel biology.</title>
        <authorList>
            <person name="Wiegand S."/>
            <person name="Jogler M."/>
            <person name="Boedeker C."/>
            <person name="Pinto D."/>
            <person name="Vollmers J."/>
            <person name="Rivas-Marin E."/>
            <person name="Kohn T."/>
            <person name="Peeters S.H."/>
            <person name="Heuer A."/>
            <person name="Rast P."/>
            <person name="Oberbeckmann S."/>
            <person name="Bunk B."/>
            <person name="Jeske O."/>
            <person name="Meyerdierks A."/>
            <person name="Storesund J.E."/>
            <person name="Kallscheuer N."/>
            <person name="Luecker S."/>
            <person name="Lage O.M."/>
            <person name="Pohl T."/>
            <person name="Merkel B.J."/>
            <person name="Hornburger P."/>
            <person name="Mueller R.-W."/>
            <person name="Bruemmer F."/>
            <person name="Labrenz M."/>
            <person name="Spormann A.M."/>
            <person name="Op den Camp H."/>
            <person name="Overmann J."/>
            <person name="Amann R."/>
            <person name="Jetten M.S.M."/>
            <person name="Mascher T."/>
            <person name="Medema M.H."/>
            <person name="Devos D.P."/>
            <person name="Kaster A.-K."/>
            <person name="Ovreas L."/>
            <person name="Rohde M."/>
            <person name="Galperin M.Y."/>
            <person name="Jogler C."/>
        </authorList>
    </citation>
    <scope>NUCLEOTIDE SEQUENCE [LARGE SCALE GENOMIC DNA]</scope>
    <source>
        <strain evidence="2 3">Pr1d</strain>
    </source>
</reference>
<name>A0A5B9QDL4_9BACT</name>
<keyword evidence="2" id="KW-0378">Hydrolase</keyword>
<gene>
    <name evidence="2" type="ORF">Pr1d_43880</name>
</gene>
<dbReference type="InterPro" id="IPR029058">
    <property type="entry name" value="AB_hydrolase_fold"/>
</dbReference>
<accession>A0A5B9QDL4</accession>
<dbReference type="Gene3D" id="3.40.50.1820">
    <property type="entry name" value="alpha/beta hydrolase"/>
    <property type="match status" value="1"/>
</dbReference>
<dbReference type="RefSeq" id="WP_168205386.1">
    <property type="nucleotide sequence ID" value="NZ_CP042913.1"/>
</dbReference>
<dbReference type="Proteomes" id="UP000323917">
    <property type="component" value="Chromosome"/>
</dbReference>
<dbReference type="InterPro" id="IPR022742">
    <property type="entry name" value="Hydrolase_4"/>
</dbReference>
<organism evidence="2 3">
    <name type="scientific">Bythopirellula goksoeyrii</name>
    <dbReference type="NCBI Taxonomy" id="1400387"/>
    <lineage>
        <taxon>Bacteria</taxon>
        <taxon>Pseudomonadati</taxon>
        <taxon>Planctomycetota</taxon>
        <taxon>Planctomycetia</taxon>
        <taxon>Pirellulales</taxon>
        <taxon>Lacipirellulaceae</taxon>
        <taxon>Bythopirellula</taxon>
    </lineage>
</organism>